<comment type="caution">
    <text evidence="2">The sequence shown here is derived from an EMBL/GenBank/DDBJ whole genome shotgun (WGS) entry which is preliminary data.</text>
</comment>
<organism evidence="2 3">
    <name type="scientific">Ganoderma sinense ZZ0214-1</name>
    <dbReference type="NCBI Taxonomy" id="1077348"/>
    <lineage>
        <taxon>Eukaryota</taxon>
        <taxon>Fungi</taxon>
        <taxon>Dikarya</taxon>
        <taxon>Basidiomycota</taxon>
        <taxon>Agaricomycotina</taxon>
        <taxon>Agaricomycetes</taxon>
        <taxon>Polyporales</taxon>
        <taxon>Polyporaceae</taxon>
        <taxon>Ganoderma</taxon>
    </lineage>
</organism>
<dbReference type="EMBL" id="AYKW01000045">
    <property type="protein sequence ID" value="PIL25748.1"/>
    <property type="molecule type" value="Genomic_DNA"/>
</dbReference>
<gene>
    <name evidence="2" type="ORF">GSI_11498</name>
</gene>
<sequence>MTQGLPTLREMNVKSSNSPPSGRGGGEHMTRRPVFRETQGQGPGRVALDASPLRVLARDPPCTHDSDAPDRENAYACELAERLAGGHWIVVDGEARGPHIV</sequence>
<evidence type="ECO:0000256" key="1">
    <source>
        <dbReference type="SAM" id="MobiDB-lite"/>
    </source>
</evidence>
<proteinExistence type="predicted"/>
<accession>A0A2G8RWQ6</accession>
<evidence type="ECO:0000313" key="2">
    <source>
        <dbReference type="EMBL" id="PIL25748.1"/>
    </source>
</evidence>
<name>A0A2G8RWQ6_9APHY</name>
<reference evidence="2 3" key="1">
    <citation type="journal article" date="2015" name="Sci. Rep.">
        <title>Chromosome-level genome map provides insights into diverse defense mechanisms in the medicinal fungus Ganoderma sinense.</title>
        <authorList>
            <person name="Zhu Y."/>
            <person name="Xu J."/>
            <person name="Sun C."/>
            <person name="Zhou S."/>
            <person name="Xu H."/>
            <person name="Nelson D.R."/>
            <person name="Qian J."/>
            <person name="Song J."/>
            <person name="Luo H."/>
            <person name="Xiang L."/>
            <person name="Li Y."/>
            <person name="Xu Z."/>
            <person name="Ji A."/>
            <person name="Wang L."/>
            <person name="Lu S."/>
            <person name="Hayward A."/>
            <person name="Sun W."/>
            <person name="Li X."/>
            <person name="Schwartz D.C."/>
            <person name="Wang Y."/>
            <person name="Chen S."/>
        </authorList>
    </citation>
    <scope>NUCLEOTIDE SEQUENCE [LARGE SCALE GENOMIC DNA]</scope>
    <source>
        <strain evidence="2 3">ZZ0214-1</strain>
    </source>
</reference>
<dbReference type="AlphaFoldDB" id="A0A2G8RWQ6"/>
<feature type="region of interest" description="Disordered" evidence="1">
    <location>
        <begin position="1"/>
        <end position="46"/>
    </location>
</feature>
<keyword evidence="3" id="KW-1185">Reference proteome</keyword>
<protein>
    <submittedName>
        <fullName evidence="2">Uncharacterized protein</fullName>
    </submittedName>
</protein>
<evidence type="ECO:0000313" key="3">
    <source>
        <dbReference type="Proteomes" id="UP000230002"/>
    </source>
</evidence>
<dbReference type="Proteomes" id="UP000230002">
    <property type="component" value="Unassembled WGS sequence"/>
</dbReference>